<organism evidence="1 2">
    <name type="scientific">Pedobacter cryophilus</name>
    <dbReference type="NCBI Taxonomy" id="2571271"/>
    <lineage>
        <taxon>Bacteria</taxon>
        <taxon>Pseudomonadati</taxon>
        <taxon>Bacteroidota</taxon>
        <taxon>Sphingobacteriia</taxon>
        <taxon>Sphingobacteriales</taxon>
        <taxon>Sphingobacteriaceae</taxon>
        <taxon>Pedobacter</taxon>
    </lineage>
</organism>
<gene>
    <name evidence="1" type="ORF">FA046_12765</name>
</gene>
<protein>
    <submittedName>
        <fullName evidence="1">Uncharacterized protein</fullName>
    </submittedName>
</protein>
<dbReference type="EMBL" id="SWBP01000004">
    <property type="protein sequence ID" value="TKB96940.1"/>
    <property type="molecule type" value="Genomic_DNA"/>
</dbReference>
<evidence type="ECO:0000313" key="2">
    <source>
        <dbReference type="Proteomes" id="UP000308181"/>
    </source>
</evidence>
<evidence type="ECO:0000313" key="1">
    <source>
        <dbReference type="EMBL" id="TKB96940.1"/>
    </source>
</evidence>
<sequence length="165" mass="17788">MVTFSSCGTIGAALSKGERPSFIVNAPKDVVVKLDGKEIDISSEIFAAGGVGNVTNTFYSSAVNVPFKKPITLEISSASTGKTAMVDLKPKNGSVYFWGNLIFAPIVGHVIDGVTDNNKELTPRYIDVASALNNVPFDQWPNQGKLKRIQKSKAKQNVTKTTTFY</sequence>
<reference evidence="1 2" key="1">
    <citation type="submission" date="2019-04" db="EMBL/GenBank/DDBJ databases">
        <title>Pedobacter sp. AR-3-17 sp. nov., isolated from Arctic soil.</title>
        <authorList>
            <person name="Dahal R.H."/>
            <person name="Kim D.-U."/>
        </authorList>
    </citation>
    <scope>NUCLEOTIDE SEQUENCE [LARGE SCALE GENOMIC DNA]</scope>
    <source>
        <strain evidence="1 2">AR-3-17</strain>
    </source>
</reference>
<proteinExistence type="predicted"/>
<accession>A0A4V5NWZ1</accession>
<dbReference type="Proteomes" id="UP000308181">
    <property type="component" value="Unassembled WGS sequence"/>
</dbReference>
<keyword evidence="2" id="KW-1185">Reference proteome</keyword>
<dbReference type="AlphaFoldDB" id="A0A4V5NWZ1"/>
<name>A0A4V5NWZ1_9SPHI</name>
<dbReference type="RefSeq" id="WP_136826905.1">
    <property type="nucleotide sequence ID" value="NZ_SWBP01000004.1"/>
</dbReference>
<comment type="caution">
    <text evidence="1">The sequence shown here is derived from an EMBL/GenBank/DDBJ whole genome shotgun (WGS) entry which is preliminary data.</text>
</comment>